<accession>A0A3A6TYP3</accession>
<reference evidence="4 5" key="1">
    <citation type="submission" date="2018-09" db="EMBL/GenBank/DDBJ databases">
        <title>Phylogeny of the Shewanellaceae, and recommendation for two new genera, Pseudoshewanella and Parashewanella.</title>
        <authorList>
            <person name="Wang G."/>
        </authorList>
    </citation>
    <scope>NUCLEOTIDE SEQUENCE [LARGE SCALE GENOMIC DNA]</scope>
    <source>
        <strain evidence="4 5">KCTC 22492</strain>
    </source>
</reference>
<organism evidence="4 5">
    <name type="scientific">Parashewanella spongiae</name>
    <dbReference type="NCBI Taxonomy" id="342950"/>
    <lineage>
        <taxon>Bacteria</taxon>
        <taxon>Pseudomonadati</taxon>
        <taxon>Pseudomonadota</taxon>
        <taxon>Gammaproteobacteria</taxon>
        <taxon>Alteromonadales</taxon>
        <taxon>Shewanellaceae</taxon>
        <taxon>Parashewanella</taxon>
    </lineage>
</organism>
<name>A0A3A6TYP3_9GAMM</name>
<dbReference type="InterPro" id="IPR035093">
    <property type="entry name" value="RelE/ParE_toxin_dom_sf"/>
</dbReference>
<evidence type="ECO:0000313" key="4">
    <source>
        <dbReference type="EMBL" id="RJY18048.1"/>
    </source>
</evidence>
<evidence type="ECO:0000313" key="5">
    <source>
        <dbReference type="Proteomes" id="UP000273022"/>
    </source>
</evidence>
<dbReference type="PANTHER" id="PTHR33755:SF7">
    <property type="entry name" value="TOXIN MODULE OF TOXIN-ANTITOXIN SYSTEM RELE_STBE FAMILY"/>
    <property type="match status" value="1"/>
</dbReference>
<protein>
    <submittedName>
        <fullName evidence="4">Type II toxin-antitoxin system RelE/ParE family toxin</fullName>
    </submittedName>
</protein>
<keyword evidence="5" id="KW-1185">Reference proteome</keyword>
<sequence>MSREVIWLPDAVTDLVRLREFIQEKNPSAPKRAATKIKEGSLTLTNNPESGRPVDGLSSFREILIPFGAGNYFLRYREDNFTIAVVRVWHNKKERS</sequence>
<dbReference type="AlphaFoldDB" id="A0A3A6TYP3"/>
<dbReference type="Pfam" id="PF05016">
    <property type="entry name" value="ParE_toxin"/>
    <property type="match status" value="1"/>
</dbReference>
<feature type="region of interest" description="Disordered" evidence="3">
    <location>
        <begin position="29"/>
        <end position="53"/>
    </location>
</feature>
<comment type="caution">
    <text evidence="4">The sequence shown here is derived from an EMBL/GenBank/DDBJ whole genome shotgun (WGS) entry which is preliminary data.</text>
</comment>
<keyword evidence="2" id="KW-1277">Toxin-antitoxin system</keyword>
<dbReference type="EMBL" id="QYYH01000033">
    <property type="protein sequence ID" value="RJY18048.1"/>
    <property type="molecule type" value="Genomic_DNA"/>
</dbReference>
<evidence type="ECO:0000256" key="3">
    <source>
        <dbReference type="SAM" id="MobiDB-lite"/>
    </source>
</evidence>
<dbReference type="Gene3D" id="3.30.2310.20">
    <property type="entry name" value="RelE-like"/>
    <property type="match status" value="1"/>
</dbReference>
<gene>
    <name evidence="4" type="ORF">D5R81_06980</name>
</gene>
<dbReference type="PANTHER" id="PTHR33755">
    <property type="entry name" value="TOXIN PARE1-RELATED"/>
    <property type="match status" value="1"/>
</dbReference>
<dbReference type="InterPro" id="IPR051803">
    <property type="entry name" value="TA_system_RelE-like_toxin"/>
</dbReference>
<evidence type="ECO:0000256" key="2">
    <source>
        <dbReference type="ARBA" id="ARBA00022649"/>
    </source>
</evidence>
<dbReference type="RefSeq" id="WP_121852937.1">
    <property type="nucleotide sequence ID" value="NZ_CP037952.1"/>
</dbReference>
<evidence type="ECO:0000256" key="1">
    <source>
        <dbReference type="ARBA" id="ARBA00006226"/>
    </source>
</evidence>
<dbReference type="OrthoDB" id="9798046at2"/>
<dbReference type="Proteomes" id="UP000273022">
    <property type="component" value="Unassembled WGS sequence"/>
</dbReference>
<dbReference type="InterPro" id="IPR007712">
    <property type="entry name" value="RelE/ParE_toxin"/>
</dbReference>
<comment type="similarity">
    <text evidence="1">Belongs to the RelE toxin family.</text>
</comment>
<proteinExistence type="inferred from homology"/>